<name>A0A426RN52_9FLAO</name>
<organism evidence="2 3">
    <name type="scientific">Maribacter algicola</name>
    <dbReference type="NCBI Taxonomy" id="2498892"/>
    <lineage>
        <taxon>Bacteria</taxon>
        <taxon>Pseudomonadati</taxon>
        <taxon>Bacteroidota</taxon>
        <taxon>Flavobacteriia</taxon>
        <taxon>Flavobacteriales</taxon>
        <taxon>Flavobacteriaceae</taxon>
        <taxon>Maribacter</taxon>
    </lineage>
</organism>
<dbReference type="SUPFAM" id="SSF55298">
    <property type="entry name" value="YjgF-like"/>
    <property type="match status" value="1"/>
</dbReference>
<dbReference type="Proteomes" id="UP000286990">
    <property type="component" value="Unassembled WGS sequence"/>
</dbReference>
<evidence type="ECO:0000259" key="1">
    <source>
        <dbReference type="Pfam" id="PF14588"/>
    </source>
</evidence>
<dbReference type="RefSeq" id="WP_125222230.1">
    <property type="nucleotide sequence ID" value="NZ_QUSX01000001.1"/>
</dbReference>
<evidence type="ECO:0000313" key="2">
    <source>
        <dbReference type="EMBL" id="RRQ50413.1"/>
    </source>
</evidence>
<evidence type="ECO:0000313" key="3">
    <source>
        <dbReference type="Proteomes" id="UP000286990"/>
    </source>
</evidence>
<dbReference type="PANTHER" id="PTHR43760:SF1">
    <property type="entry name" value="ENDORIBONUCLEASE L-PSP_CHORISMATE MUTASE-LIKE DOMAIN-CONTAINING PROTEIN"/>
    <property type="match status" value="1"/>
</dbReference>
<feature type="domain" description="Endoribonuclease L-PSP/chorismate mutase-like" evidence="1">
    <location>
        <begin position="6"/>
        <end position="123"/>
    </location>
</feature>
<dbReference type="CDD" id="cd02199">
    <property type="entry name" value="YjgF_YER057c_UK114_like_1"/>
    <property type="match status" value="1"/>
</dbReference>
<dbReference type="Pfam" id="PF14588">
    <property type="entry name" value="YjgF_endoribonc"/>
    <property type="match status" value="1"/>
</dbReference>
<reference evidence="3" key="2">
    <citation type="submission" date="2018-12" db="EMBL/GenBank/DDBJ databases">
        <title>Maribacter lutimaris sp. nov., isolated from marine sediment.</title>
        <authorList>
            <person name="Kim K.K."/>
        </authorList>
    </citation>
    <scope>NUCLEOTIDE SEQUENCE [LARGE SCALE GENOMIC DNA]</scope>
    <source>
        <strain evidence="3">PoM-212</strain>
    </source>
</reference>
<dbReference type="EMBL" id="QUSX01000001">
    <property type="protein sequence ID" value="RRQ50413.1"/>
    <property type="molecule type" value="Genomic_DNA"/>
</dbReference>
<proteinExistence type="predicted"/>
<dbReference type="Gene3D" id="3.30.1330.40">
    <property type="entry name" value="RutC-like"/>
    <property type="match status" value="1"/>
</dbReference>
<dbReference type="AlphaFoldDB" id="A0A426RN52"/>
<comment type="caution">
    <text evidence="2">The sequence shown here is derived from an EMBL/GenBank/DDBJ whole genome shotgun (WGS) entry which is preliminary data.</text>
</comment>
<dbReference type="InterPro" id="IPR013813">
    <property type="entry name" value="Endoribo_LPSP/chorism_mut-like"/>
</dbReference>
<gene>
    <name evidence="2" type="ORF">DZC72_07640</name>
</gene>
<keyword evidence="3" id="KW-1185">Reference proteome</keyword>
<dbReference type="InterPro" id="IPR035959">
    <property type="entry name" value="RutC-like_sf"/>
</dbReference>
<dbReference type="PANTHER" id="PTHR43760">
    <property type="entry name" value="ENDORIBONUCLEASE-RELATED"/>
    <property type="match status" value="1"/>
</dbReference>
<dbReference type="OrthoDB" id="9806350at2"/>
<sequence>MSISKRIGELGLELPPAPPPAGLYRPILIVDNFLYVSGQGPVLKDGSLYKGRVGDDLDLAGGKLGARHVGLTMLSTIITHFGEIDRIKRLVKTLGMVNCTPDFHDHPLVINGFSELMADVLGAENGVGVRSAVGMMLPGGIAVEIEAMFELHK</sequence>
<accession>A0A426RN52</accession>
<protein>
    <submittedName>
        <fullName evidence="2">RidA family protein</fullName>
    </submittedName>
</protein>
<reference evidence="3" key="1">
    <citation type="submission" date="2018-08" db="EMBL/GenBank/DDBJ databases">
        <authorList>
            <person name="Khan S.A."/>
            <person name="J S.E."/>
        </authorList>
    </citation>
    <scope>NUCLEOTIDE SEQUENCE [LARGE SCALE GENOMIC DNA]</scope>
    <source>
        <strain evidence="3">PoM-212</strain>
    </source>
</reference>